<name>A0A5C3Q1U0_9AGAR</name>
<evidence type="ECO:0000313" key="2">
    <source>
        <dbReference type="EMBL" id="TFK96074.1"/>
    </source>
</evidence>
<feature type="signal peptide" evidence="1">
    <location>
        <begin position="1"/>
        <end position="17"/>
    </location>
</feature>
<evidence type="ECO:0000313" key="3">
    <source>
        <dbReference type="Proteomes" id="UP000305067"/>
    </source>
</evidence>
<dbReference type="AlphaFoldDB" id="A0A5C3Q1U0"/>
<evidence type="ECO:0000256" key="1">
    <source>
        <dbReference type="SAM" id="SignalP"/>
    </source>
</evidence>
<dbReference type="Proteomes" id="UP000305067">
    <property type="component" value="Unassembled WGS sequence"/>
</dbReference>
<proteinExistence type="predicted"/>
<dbReference type="EMBL" id="ML178867">
    <property type="protein sequence ID" value="TFK96074.1"/>
    <property type="molecule type" value="Genomic_DNA"/>
</dbReference>
<gene>
    <name evidence="2" type="ORF">BDV98DRAFT_342288</name>
</gene>
<feature type="chain" id="PRO_5023114715" evidence="1">
    <location>
        <begin position="18"/>
        <end position="132"/>
    </location>
</feature>
<organism evidence="2 3">
    <name type="scientific">Pterulicium gracile</name>
    <dbReference type="NCBI Taxonomy" id="1884261"/>
    <lineage>
        <taxon>Eukaryota</taxon>
        <taxon>Fungi</taxon>
        <taxon>Dikarya</taxon>
        <taxon>Basidiomycota</taxon>
        <taxon>Agaricomycotina</taxon>
        <taxon>Agaricomycetes</taxon>
        <taxon>Agaricomycetidae</taxon>
        <taxon>Agaricales</taxon>
        <taxon>Pleurotineae</taxon>
        <taxon>Pterulaceae</taxon>
        <taxon>Pterulicium</taxon>
    </lineage>
</organism>
<dbReference type="OrthoDB" id="2828670at2759"/>
<sequence length="132" mass="13419">MISSSFVALVLASSALAFPNLVGRGDAVCGTTQDADLAVCEGLLANWPGELVESNKCHFGGFWRGTNVAYNVVSAPGCSVYVVGAGKEPLAVKEAVQSLMGCADRSKGKVNGVTTLADNTFVCVGGNDGCGE</sequence>
<keyword evidence="3" id="KW-1185">Reference proteome</keyword>
<keyword evidence="1" id="KW-0732">Signal</keyword>
<reference evidence="2 3" key="1">
    <citation type="journal article" date="2019" name="Nat. Ecol. Evol.">
        <title>Megaphylogeny resolves global patterns of mushroom evolution.</title>
        <authorList>
            <person name="Varga T."/>
            <person name="Krizsan K."/>
            <person name="Foldi C."/>
            <person name="Dima B."/>
            <person name="Sanchez-Garcia M."/>
            <person name="Sanchez-Ramirez S."/>
            <person name="Szollosi G.J."/>
            <person name="Szarkandi J.G."/>
            <person name="Papp V."/>
            <person name="Albert L."/>
            <person name="Andreopoulos W."/>
            <person name="Angelini C."/>
            <person name="Antonin V."/>
            <person name="Barry K.W."/>
            <person name="Bougher N.L."/>
            <person name="Buchanan P."/>
            <person name="Buyck B."/>
            <person name="Bense V."/>
            <person name="Catcheside P."/>
            <person name="Chovatia M."/>
            <person name="Cooper J."/>
            <person name="Damon W."/>
            <person name="Desjardin D."/>
            <person name="Finy P."/>
            <person name="Geml J."/>
            <person name="Haridas S."/>
            <person name="Hughes K."/>
            <person name="Justo A."/>
            <person name="Karasinski D."/>
            <person name="Kautmanova I."/>
            <person name="Kiss B."/>
            <person name="Kocsube S."/>
            <person name="Kotiranta H."/>
            <person name="LaButti K.M."/>
            <person name="Lechner B.E."/>
            <person name="Liimatainen K."/>
            <person name="Lipzen A."/>
            <person name="Lukacs Z."/>
            <person name="Mihaltcheva S."/>
            <person name="Morgado L.N."/>
            <person name="Niskanen T."/>
            <person name="Noordeloos M.E."/>
            <person name="Ohm R.A."/>
            <person name="Ortiz-Santana B."/>
            <person name="Ovrebo C."/>
            <person name="Racz N."/>
            <person name="Riley R."/>
            <person name="Savchenko A."/>
            <person name="Shiryaev A."/>
            <person name="Soop K."/>
            <person name="Spirin V."/>
            <person name="Szebenyi C."/>
            <person name="Tomsovsky M."/>
            <person name="Tulloss R.E."/>
            <person name="Uehling J."/>
            <person name="Grigoriev I.V."/>
            <person name="Vagvolgyi C."/>
            <person name="Papp T."/>
            <person name="Martin F.M."/>
            <person name="Miettinen O."/>
            <person name="Hibbett D.S."/>
            <person name="Nagy L.G."/>
        </authorList>
    </citation>
    <scope>NUCLEOTIDE SEQUENCE [LARGE SCALE GENOMIC DNA]</scope>
    <source>
        <strain evidence="2 3">CBS 309.79</strain>
    </source>
</reference>
<accession>A0A5C3Q1U0</accession>
<protein>
    <submittedName>
        <fullName evidence="2">Uncharacterized protein</fullName>
    </submittedName>
</protein>